<dbReference type="GO" id="GO:0009697">
    <property type="term" value="P:salicylic acid biosynthetic process"/>
    <property type="evidence" value="ECO:0007669"/>
    <property type="project" value="InterPro"/>
</dbReference>
<dbReference type="InterPro" id="IPR051331">
    <property type="entry name" value="Chorismate_mutase-related"/>
</dbReference>
<feature type="binding site" evidence="3">
    <location>
        <position position="45"/>
    </location>
    <ligand>
        <name>substrate</name>
    </ligand>
</feature>
<accession>A0A0X1T668</accession>
<dbReference type="InterPro" id="IPR008241">
    <property type="entry name" value="Isochorismate_pyruvate-lyase"/>
</dbReference>
<dbReference type="PANTHER" id="PTHR38041">
    <property type="entry name" value="CHORISMATE MUTASE"/>
    <property type="match status" value="1"/>
</dbReference>
<keyword evidence="2" id="KW-0413">Isomerase</keyword>
<dbReference type="EC" id="5.4.99.5" evidence="1"/>
<dbReference type="InterPro" id="IPR002701">
    <property type="entry name" value="CM_II_prokaryot"/>
</dbReference>
<keyword evidence="4" id="KW-0456">Lyase</keyword>
<dbReference type="PROSITE" id="PS51168">
    <property type="entry name" value="CHORISMATE_MUT_2"/>
    <property type="match status" value="1"/>
</dbReference>
<protein>
    <recommendedName>
        <fullName evidence="1">chorismate mutase</fullName>
        <ecNumber evidence="1">5.4.99.5</ecNumber>
    </recommendedName>
</protein>
<dbReference type="GO" id="GO:0046417">
    <property type="term" value="P:chorismate metabolic process"/>
    <property type="evidence" value="ECO:0007669"/>
    <property type="project" value="InterPro"/>
</dbReference>
<dbReference type="KEGG" id="pagb:AWM79_20850"/>
<dbReference type="NCBIfam" id="NF005475">
    <property type="entry name" value="PRK07075.1"/>
    <property type="match status" value="1"/>
</dbReference>
<dbReference type="NCBIfam" id="TIGR01803">
    <property type="entry name" value="CM-like"/>
    <property type="match status" value="1"/>
</dbReference>
<dbReference type="PANTHER" id="PTHR38041:SF1">
    <property type="entry name" value="CHORISMATE MUTASE"/>
    <property type="match status" value="1"/>
</dbReference>
<evidence type="ECO:0000256" key="3">
    <source>
        <dbReference type="PIRSR" id="PIRSR029775-1"/>
    </source>
</evidence>
<dbReference type="PIRSF" id="PIRSF029775">
    <property type="entry name" value="Isochor_pyr_lyas"/>
    <property type="match status" value="1"/>
</dbReference>
<dbReference type="SUPFAM" id="SSF48600">
    <property type="entry name" value="Chorismate mutase II"/>
    <property type="match status" value="1"/>
</dbReference>
<feature type="binding site" evidence="3">
    <location>
        <position position="93"/>
    </location>
    <ligand>
        <name>substrate</name>
    </ligand>
</feature>
<dbReference type="AlphaFoldDB" id="A0A0X1T668"/>
<dbReference type="GO" id="GO:0004106">
    <property type="term" value="F:chorismate mutase activity"/>
    <property type="evidence" value="ECO:0007669"/>
    <property type="project" value="UniProtKB-EC"/>
</dbReference>
<dbReference type="Gene3D" id="1.20.59.10">
    <property type="entry name" value="Chorismate mutase"/>
    <property type="match status" value="1"/>
</dbReference>
<feature type="binding site" evidence="3">
    <location>
        <position position="34"/>
    </location>
    <ligand>
        <name>substrate</name>
    </ligand>
</feature>
<dbReference type="Pfam" id="PF01817">
    <property type="entry name" value="CM_2"/>
    <property type="match status" value="1"/>
</dbReference>
<evidence type="ECO:0000256" key="2">
    <source>
        <dbReference type="ARBA" id="ARBA00023235"/>
    </source>
</evidence>
<dbReference type="SMART" id="SM00830">
    <property type="entry name" value="CM_2"/>
    <property type="match status" value="1"/>
</dbReference>
<dbReference type="GO" id="GO:0016835">
    <property type="term" value="F:carbon-oxygen lyase activity"/>
    <property type="evidence" value="ECO:0007669"/>
    <property type="project" value="InterPro"/>
</dbReference>
<dbReference type="InterPro" id="IPR036263">
    <property type="entry name" value="Chorismate_II_sf"/>
</dbReference>
<organism evidence="4 5">
    <name type="scientific">Pseudomonas agarici</name>
    <dbReference type="NCBI Taxonomy" id="46677"/>
    <lineage>
        <taxon>Bacteria</taxon>
        <taxon>Pseudomonadati</taxon>
        <taxon>Pseudomonadota</taxon>
        <taxon>Gammaproteobacteria</taxon>
        <taxon>Pseudomonadales</taxon>
        <taxon>Pseudomonadaceae</taxon>
        <taxon>Pseudomonas</taxon>
    </lineage>
</organism>
<keyword evidence="4" id="KW-0670">Pyruvate</keyword>
<dbReference type="InterPro" id="IPR036979">
    <property type="entry name" value="CM_dom_sf"/>
</dbReference>
<reference evidence="5" key="1">
    <citation type="submission" date="2016-01" db="EMBL/GenBank/DDBJ databases">
        <authorList>
            <person name="Storey N.H."/>
            <person name="Neuman B.W."/>
        </authorList>
    </citation>
    <scope>NUCLEOTIDE SEQUENCE [LARGE SCALE GENOMIC DNA]</scope>
    <source>
        <strain evidence="5">NCPPB 2472</strain>
    </source>
</reference>
<evidence type="ECO:0000313" key="4">
    <source>
        <dbReference type="EMBL" id="AMB87606.1"/>
    </source>
</evidence>
<sequence>MNAIKPALQCANLQDIRQGIDHLDRQLVELLAARLTYVQAATRFKANLQAIPAPERVSAMLEERRLWAADAGLPVDETEEFFGDLIHWFINLQINHWHTLHLQEAQP</sequence>
<keyword evidence="5" id="KW-1185">Reference proteome</keyword>
<proteinExistence type="predicted"/>
<dbReference type="EMBL" id="CP014135">
    <property type="protein sequence ID" value="AMB87606.1"/>
    <property type="molecule type" value="Genomic_DNA"/>
</dbReference>
<dbReference type="Proteomes" id="UP000063229">
    <property type="component" value="Chromosome"/>
</dbReference>
<feature type="binding site" evidence="3">
    <location>
        <position position="17"/>
    </location>
    <ligand>
        <name>substrate</name>
    </ligand>
</feature>
<evidence type="ECO:0000313" key="5">
    <source>
        <dbReference type="Proteomes" id="UP000063229"/>
    </source>
</evidence>
<dbReference type="RefSeq" id="WP_017133639.1">
    <property type="nucleotide sequence ID" value="NZ_CP014135.1"/>
</dbReference>
<name>A0A0X1T668_PSEAA</name>
<dbReference type="OrthoDB" id="514491at2"/>
<dbReference type="STRING" id="46677.AWM79_20850"/>
<evidence type="ECO:0000256" key="1">
    <source>
        <dbReference type="ARBA" id="ARBA00012404"/>
    </source>
</evidence>
<gene>
    <name evidence="4" type="ORF">AWM79_20850</name>
</gene>